<evidence type="ECO:0000313" key="9">
    <source>
        <dbReference type="RefSeq" id="XP_014491339.1"/>
    </source>
</evidence>
<dbReference type="CDD" id="cd07938">
    <property type="entry name" value="DRE_TIM_HMGL"/>
    <property type="match status" value="1"/>
</dbReference>
<accession>A0A1S3TC48</accession>
<name>A0A1S3TC48_VIGRR</name>
<evidence type="ECO:0000256" key="2">
    <source>
        <dbReference type="ARBA" id="ARBA00009405"/>
    </source>
</evidence>
<dbReference type="GO" id="GO:0004419">
    <property type="term" value="F:hydroxymethylglutaryl-CoA lyase activity"/>
    <property type="evidence" value="ECO:0007669"/>
    <property type="project" value="UniProtKB-EC"/>
</dbReference>
<dbReference type="Proteomes" id="UP000087766">
    <property type="component" value="Unplaced"/>
</dbReference>
<dbReference type="NCBIfam" id="NF004283">
    <property type="entry name" value="PRK05692.1"/>
    <property type="match status" value="1"/>
</dbReference>
<comment type="pathway">
    <text evidence="1">Metabolic intermediate metabolism; (S)-3-hydroxy-3-methylglutaryl-CoA degradation; acetoacetate from (S)-3-hydroxy-3-methylglutaryl-CoA: step 1/1.</text>
</comment>
<dbReference type="EC" id="4.1.3.4" evidence="3"/>
<dbReference type="Pfam" id="PF00682">
    <property type="entry name" value="HMGL-like"/>
    <property type="match status" value="1"/>
</dbReference>
<dbReference type="InterPro" id="IPR013785">
    <property type="entry name" value="Aldolase_TIM"/>
</dbReference>
<dbReference type="Gene3D" id="3.20.20.70">
    <property type="entry name" value="Aldolase class I"/>
    <property type="match status" value="1"/>
</dbReference>
<dbReference type="GO" id="GO:0006552">
    <property type="term" value="P:L-leucine catabolic process"/>
    <property type="evidence" value="ECO:0007669"/>
    <property type="project" value="TreeGrafter"/>
</dbReference>
<comment type="similarity">
    <text evidence="2">Belongs to the HMG-CoA lyase family.</text>
</comment>
<dbReference type="GeneID" id="106753954"/>
<evidence type="ECO:0000256" key="4">
    <source>
        <dbReference type="ARBA" id="ARBA00022723"/>
    </source>
</evidence>
<dbReference type="PANTHER" id="PTHR42738:SF15">
    <property type="entry name" value="HYDROXYMETHYLGLUTARYL-COA LYASE"/>
    <property type="match status" value="1"/>
</dbReference>
<dbReference type="RefSeq" id="XP_014491339.1">
    <property type="nucleotide sequence ID" value="XM_014635853.2"/>
</dbReference>
<dbReference type="OrthoDB" id="1905920at2759"/>
<dbReference type="PROSITE" id="PS50991">
    <property type="entry name" value="PYR_CT"/>
    <property type="match status" value="1"/>
</dbReference>
<keyword evidence="5 9" id="KW-0456">Lyase</keyword>
<evidence type="ECO:0000259" key="7">
    <source>
        <dbReference type="PROSITE" id="PS50991"/>
    </source>
</evidence>
<protein>
    <recommendedName>
        <fullName evidence="3">hydroxymethylglutaryl-CoA lyase</fullName>
        <ecNumber evidence="3">4.1.3.4</ecNumber>
    </recommendedName>
</protein>
<proteinExistence type="inferred from homology"/>
<comment type="catalytic activity">
    <reaction evidence="6">
        <text>(3S)-3-hydroxy-3-methylglutaryl-CoA = acetoacetate + acetyl-CoA</text>
        <dbReference type="Rhea" id="RHEA:24404"/>
        <dbReference type="ChEBI" id="CHEBI:13705"/>
        <dbReference type="ChEBI" id="CHEBI:43074"/>
        <dbReference type="ChEBI" id="CHEBI:57288"/>
        <dbReference type="EC" id="4.1.3.4"/>
    </reaction>
</comment>
<dbReference type="GO" id="GO:0046951">
    <property type="term" value="P:ketone body biosynthetic process"/>
    <property type="evidence" value="ECO:0007669"/>
    <property type="project" value="TreeGrafter"/>
</dbReference>
<sequence length="342" mass="37103">MAMHKILQRGRPFFNSPLKLASSPSSASHTFPSSGHESLHVREITNTREVRNEFGKYHIKDLSQCLNWTSRPHYCSHGYVVNRHFASDHNDICTKGFSSKLLKTIPYHVKIVEVGARDGLQNEKAIIPTNIKVELIQLLVSSGLSVVEATSFVSPKWVPQLADAKDVLAAIQNVEGARFPVLTPNIKGFEAAVAAGAKEVAVFPAASESFSKANLNCGIEDNLARCRDIASAAGSLSIPVRGYISCVVGCPLEGSIAPEKVAYVAKSLYEMGCAEISLGDTIGVGTPGTVVPMLEAVLDVVPTDMVAVHFHDTYDGYQHSGFICCWSWRLSICQGCNWECSH</sequence>
<evidence type="ECO:0000256" key="5">
    <source>
        <dbReference type="ARBA" id="ARBA00023239"/>
    </source>
</evidence>
<gene>
    <name evidence="9" type="primary">LOC106753954</name>
</gene>
<keyword evidence="8" id="KW-1185">Reference proteome</keyword>
<dbReference type="GO" id="GO:0046872">
    <property type="term" value="F:metal ion binding"/>
    <property type="evidence" value="ECO:0007669"/>
    <property type="project" value="UniProtKB-KW"/>
</dbReference>
<reference evidence="9" key="1">
    <citation type="submission" date="2025-08" db="UniProtKB">
        <authorList>
            <consortium name="RefSeq"/>
        </authorList>
    </citation>
    <scope>IDENTIFICATION</scope>
    <source>
        <tissue evidence="9">Leaf</tissue>
    </source>
</reference>
<evidence type="ECO:0000256" key="6">
    <source>
        <dbReference type="ARBA" id="ARBA00049877"/>
    </source>
</evidence>
<dbReference type="InterPro" id="IPR043594">
    <property type="entry name" value="HMGL"/>
</dbReference>
<keyword evidence="4" id="KW-0479">Metal-binding</keyword>
<dbReference type="AlphaFoldDB" id="A0A1S3TC48"/>
<dbReference type="PANTHER" id="PTHR42738">
    <property type="entry name" value="HYDROXYMETHYLGLUTARYL-COA LYASE"/>
    <property type="match status" value="1"/>
</dbReference>
<evidence type="ECO:0000256" key="3">
    <source>
        <dbReference type="ARBA" id="ARBA00012910"/>
    </source>
</evidence>
<evidence type="ECO:0000256" key="1">
    <source>
        <dbReference type="ARBA" id="ARBA00005143"/>
    </source>
</evidence>
<evidence type="ECO:0000313" key="8">
    <source>
        <dbReference type="Proteomes" id="UP000087766"/>
    </source>
</evidence>
<dbReference type="UniPathway" id="UPA00896">
    <property type="reaction ID" value="UER00863"/>
</dbReference>
<feature type="domain" description="Pyruvate carboxyltransferase" evidence="7">
    <location>
        <begin position="109"/>
        <end position="342"/>
    </location>
</feature>
<organism evidence="8 9">
    <name type="scientific">Vigna radiata var. radiata</name>
    <name type="common">Mung bean</name>
    <name type="synonym">Phaseolus aureus</name>
    <dbReference type="NCBI Taxonomy" id="3916"/>
    <lineage>
        <taxon>Eukaryota</taxon>
        <taxon>Viridiplantae</taxon>
        <taxon>Streptophyta</taxon>
        <taxon>Embryophyta</taxon>
        <taxon>Tracheophyta</taxon>
        <taxon>Spermatophyta</taxon>
        <taxon>Magnoliopsida</taxon>
        <taxon>eudicotyledons</taxon>
        <taxon>Gunneridae</taxon>
        <taxon>Pentapetalae</taxon>
        <taxon>rosids</taxon>
        <taxon>fabids</taxon>
        <taxon>Fabales</taxon>
        <taxon>Fabaceae</taxon>
        <taxon>Papilionoideae</taxon>
        <taxon>50 kb inversion clade</taxon>
        <taxon>NPAAA clade</taxon>
        <taxon>indigoferoid/millettioid clade</taxon>
        <taxon>Phaseoleae</taxon>
        <taxon>Vigna</taxon>
    </lineage>
</organism>
<dbReference type="InterPro" id="IPR000891">
    <property type="entry name" value="PYR_CT"/>
</dbReference>
<dbReference type="SUPFAM" id="SSF51569">
    <property type="entry name" value="Aldolase"/>
    <property type="match status" value="1"/>
</dbReference>